<evidence type="ECO:0000313" key="1">
    <source>
        <dbReference type="EMBL" id="SVD79545.1"/>
    </source>
</evidence>
<reference evidence="1" key="1">
    <citation type="submission" date="2018-05" db="EMBL/GenBank/DDBJ databases">
        <authorList>
            <person name="Lanie J.A."/>
            <person name="Ng W.-L."/>
            <person name="Kazmierczak K.M."/>
            <person name="Andrzejewski T.M."/>
            <person name="Davidsen T.M."/>
            <person name="Wayne K.J."/>
            <person name="Tettelin H."/>
            <person name="Glass J.I."/>
            <person name="Rusch D."/>
            <person name="Podicherti R."/>
            <person name="Tsui H.-C.T."/>
            <person name="Winkler M.E."/>
        </authorList>
    </citation>
    <scope>NUCLEOTIDE SEQUENCE</scope>
</reference>
<name>A0A382Y9P2_9ZZZZ</name>
<dbReference type="AlphaFoldDB" id="A0A382Y9P2"/>
<dbReference type="EMBL" id="UINC01173769">
    <property type="protein sequence ID" value="SVD79545.1"/>
    <property type="molecule type" value="Genomic_DNA"/>
</dbReference>
<feature type="non-terminal residue" evidence="1">
    <location>
        <position position="1"/>
    </location>
</feature>
<gene>
    <name evidence="1" type="ORF">METZ01_LOCUS432399</name>
</gene>
<organism evidence="1">
    <name type="scientific">marine metagenome</name>
    <dbReference type="NCBI Taxonomy" id="408172"/>
    <lineage>
        <taxon>unclassified sequences</taxon>
        <taxon>metagenomes</taxon>
        <taxon>ecological metagenomes</taxon>
    </lineage>
</organism>
<protein>
    <submittedName>
        <fullName evidence="1">Uncharacterized protein</fullName>
    </submittedName>
</protein>
<sequence>NVNVSPILITVPFSHLYDLNFVPFLIVRVKAISCACLYVKSCALRFNVKTQI</sequence>
<accession>A0A382Y9P2</accession>
<proteinExistence type="predicted"/>